<reference evidence="2 3" key="1">
    <citation type="submission" date="2020-02" db="EMBL/GenBank/DDBJ databases">
        <authorList>
            <person name="Kociolek L.K."/>
            <person name="Ozer E.A."/>
        </authorList>
    </citation>
    <scope>NUCLEOTIDE SEQUENCE [LARGE SCALE GENOMIC DNA]</scope>
    <source>
        <strain evidence="2 3">ATCC 14501</strain>
    </source>
</reference>
<evidence type="ECO:0000313" key="2">
    <source>
        <dbReference type="EMBL" id="QJA04491.1"/>
    </source>
</evidence>
<evidence type="ECO:0000313" key="3">
    <source>
        <dbReference type="Proteomes" id="UP000503330"/>
    </source>
</evidence>
<dbReference type="SUPFAM" id="SSF159006">
    <property type="entry name" value="YopX-like"/>
    <property type="match status" value="1"/>
</dbReference>
<dbReference type="AlphaFoldDB" id="A0AAP9MJ50"/>
<dbReference type="InterPro" id="IPR010024">
    <property type="entry name" value="CHP16711"/>
</dbReference>
<sequence length="134" mass="15657">MKVLKFRVWDLIEKRMLQWGDIMNLPAWEIFPGTPEQRAFYVMQCTGLKDKNGKEIYDGDIIDIHQTVNGCNLFVITWGDVGISARYLIDSEMLREYEYDIKELLEVNIGKYEKSVEVVGNIYENDELLEVVSL</sequence>
<dbReference type="RefSeq" id="WP_008728321.1">
    <property type="nucleotide sequence ID" value="NZ_BAAACC010000023.1"/>
</dbReference>
<dbReference type="InterPro" id="IPR023385">
    <property type="entry name" value="YopX-like_C"/>
</dbReference>
<evidence type="ECO:0000259" key="1">
    <source>
        <dbReference type="Pfam" id="PF09643"/>
    </source>
</evidence>
<proteinExistence type="predicted"/>
<gene>
    <name evidence="2" type="ORF">G4D54_19690</name>
</gene>
<dbReference type="InterPro" id="IPR019096">
    <property type="entry name" value="YopX_protein"/>
</dbReference>
<protein>
    <recommendedName>
        <fullName evidence="1">YopX protein domain-containing protein</fullName>
    </recommendedName>
</protein>
<name>A0AAP9MJ50_CLOIN</name>
<dbReference type="NCBIfam" id="TIGR01671">
    <property type="entry name" value="phage_TIGR01671"/>
    <property type="match status" value="1"/>
</dbReference>
<dbReference type="EMBL" id="CP048838">
    <property type="protein sequence ID" value="QJA04491.1"/>
    <property type="molecule type" value="Genomic_DNA"/>
</dbReference>
<dbReference type="Pfam" id="PF09643">
    <property type="entry name" value="YopX"/>
    <property type="match status" value="1"/>
</dbReference>
<feature type="domain" description="YopX protein" evidence="1">
    <location>
        <begin position="5"/>
        <end position="130"/>
    </location>
</feature>
<dbReference type="GeneID" id="61927809"/>
<organism evidence="2 3">
    <name type="scientific">Clostridium innocuum</name>
    <dbReference type="NCBI Taxonomy" id="1522"/>
    <lineage>
        <taxon>Bacteria</taxon>
        <taxon>Bacillati</taxon>
        <taxon>Bacillota</taxon>
        <taxon>Clostridia</taxon>
        <taxon>Eubacteriales</taxon>
        <taxon>Clostridiaceae</taxon>
        <taxon>Clostridium</taxon>
    </lineage>
</organism>
<dbReference type="Proteomes" id="UP000503330">
    <property type="component" value="Chromosome"/>
</dbReference>
<accession>A0AAP9MJ50</accession>
<dbReference type="Gene3D" id="2.30.30.290">
    <property type="entry name" value="YopX-like domains"/>
    <property type="match status" value="1"/>
</dbReference>